<dbReference type="InterPro" id="IPR000611">
    <property type="entry name" value="NPY_rcpt"/>
</dbReference>
<dbReference type="PRINTS" id="PR01012">
    <property type="entry name" value="NRPEPTIDEYR"/>
</dbReference>
<dbReference type="GeneID" id="102808304"/>
<sequence>MEFTNSTSFPILTTEFNLEDIKIERRTNVRVALIVSYSVIIICGLLTNLFVCFVLICKYSSLVKKNYIFLNLAVADMLLIVLCAPFTLVYVVLDSWVFGDAMCHILPLLQSVSVFTSTFSLTSVAVDRHNFVFRPLGEFTSTFRCTVSISVIWTMAILLSIPMGVNNTTITVEISQIDHVVSICSENWPYEYSRTAYTIAMFFIQFVIPVIIMCILYARISVKIRNRVTPNTSSESLQVERVLKEEKRNRKVNFILLLIIVLFAVCWLPINIFNILCDIYFHTVNNRYFTISYAVCHMTAMSSASLNPILYGWTNEYTRNEAKAVFRWCCCRCRCPAPEMSSVSSPDNPRQSPDPNHVFIILADMPRNMT</sequence>
<evidence type="ECO:0000256" key="1">
    <source>
        <dbReference type="ARBA" id="ARBA00004141"/>
    </source>
</evidence>
<evidence type="ECO:0000256" key="4">
    <source>
        <dbReference type="ARBA" id="ARBA00022989"/>
    </source>
</evidence>
<feature type="transmembrane region" description="Helical" evidence="10">
    <location>
        <begin position="105"/>
        <end position="126"/>
    </location>
</feature>
<gene>
    <name evidence="13" type="primary">LOC102808304</name>
</gene>
<reference evidence="13" key="1">
    <citation type="submission" date="2025-08" db="UniProtKB">
        <authorList>
            <consortium name="RefSeq"/>
        </authorList>
    </citation>
    <scope>IDENTIFICATION</scope>
    <source>
        <tissue evidence="13">Testes</tissue>
    </source>
</reference>
<protein>
    <submittedName>
        <fullName evidence="13">Neuropeptide Y receptor type 5-like</fullName>
    </submittedName>
</protein>
<evidence type="ECO:0000256" key="9">
    <source>
        <dbReference type="RuleBase" id="RU000688"/>
    </source>
</evidence>
<keyword evidence="5 9" id="KW-0297">G-protein coupled receptor</keyword>
<feature type="transmembrane region" description="Helical" evidence="10">
    <location>
        <begin position="147"/>
        <end position="165"/>
    </location>
</feature>
<keyword evidence="6 10" id="KW-0472">Membrane</keyword>
<dbReference type="InterPro" id="IPR000276">
    <property type="entry name" value="GPCR_Rhodpsn"/>
</dbReference>
<feature type="transmembrane region" description="Helical" evidence="10">
    <location>
        <begin position="196"/>
        <end position="218"/>
    </location>
</feature>
<dbReference type="CDD" id="cd15203">
    <property type="entry name" value="7tmA_NPYR-like"/>
    <property type="match status" value="1"/>
</dbReference>
<comment type="subcellular location">
    <subcellularLocation>
        <location evidence="1">Membrane</location>
        <topology evidence="1">Multi-pass membrane protein</topology>
    </subcellularLocation>
</comment>
<evidence type="ECO:0000256" key="10">
    <source>
        <dbReference type="SAM" id="Phobius"/>
    </source>
</evidence>
<dbReference type="PANTHER" id="PTHR24235">
    <property type="entry name" value="NEUROPEPTIDE Y RECEPTOR"/>
    <property type="match status" value="1"/>
</dbReference>
<keyword evidence="8 9" id="KW-0807">Transducer</keyword>
<evidence type="ECO:0000256" key="7">
    <source>
        <dbReference type="ARBA" id="ARBA00023170"/>
    </source>
</evidence>
<evidence type="ECO:0000256" key="2">
    <source>
        <dbReference type="ARBA" id="ARBA00010663"/>
    </source>
</evidence>
<evidence type="ECO:0000256" key="6">
    <source>
        <dbReference type="ARBA" id="ARBA00023136"/>
    </source>
</evidence>
<accession>A0ABM0MB64</accession>
<evidence type="ECO:0000256" key="5">
    <source>
        <dbReference type="ARBA" id="ARBA00023040"/>
    </source>
</evidence>
<feature type="transmembrane region" description="Helical" evidence="10">
    <location>
        <begin position="68"/>
        <end position="93"/>
    </location>
</feature>
<feature type="transmembrane region" description="Helical" evidence="10">
    <location>
        <begin position="254"/>
        <end position="276"/>
    </location>
</feature>
<keyword evidence="3 9" id="KW-0812">Transmembrane</keyword>
<dbReference type="Gene3D" id="1.20.1070.10">
    <property type="entry name" value="Rhodopsin 7-helix transmembrane proteins"/>
    <property type="match status" value="1"/>
</dbReference>
<dbReference type="SUPFAM" id="SSF81321">
    <property type="entry name" value="Family A G protein-coupled receptor-like"/>
    <property type="match status" value="1"/>
</dbReference>
<evidence type="ECO:0000256" key="3">
    <source>
        <dbReference type="ARBA" id="ARBA00022692"/>
    </source>
</evidence>
<dbReference type="RefSeq" id="XP_006817255.1">
    <property type="nucleotide sequence ID" value="XM_006817192.1"/>
</dbReference>
<dbReference type="Proteomes" id="UP000694865">
    <property type="component" value="Unplaced"/>
</dbReference>
<evidence type="ECO:0000256" key="8">
    <source>
        <dbReference type="ARBA" id="ARBA00023224"/>
    </source>
</evidence>
<name>A0ABM0MB64_SACKO</name>
<evidence type="ECO:0000313" key="13">
    <source>
        <dbReference type="RefSeq" id="XP_006817255.1"/>
    </source>
</evidence>
<dbReference type="InterPro" id="IPR017452">
    <property type="entry name" value="GPCR_Rhodpsn_7TM"/>
</dbReference>
<feature type="transmembrane region" description="Helical" evidence="10">
    <location>
        <begin position="288"/>
        <end position="313"/>
    </location>
</feature>
<dbReference type="Pfam" id="PF00001">
    <property type="entry name" value="7tm_1"/>
    <property type="match status" value="1"/>
</dbReference>
<proteinExistence type="inferred from homology"/>
<keyword evidence="4 10" id="KW-1133">Transmembrane helix</keyword>
<feature type="domain" description="G-protein coupled receptors family 1 profile" evidence="11">
    <location>
        <begin position="47"/>
        <end position="311"/>
    </location>
</feature>
<evidence type="ECO:0000313" key="12">
    <source>
        <dbReference type="Proteomes" id="UP000694865"/>
    </source>
</evidence>
<keyword evidence="12" id="KW-1185">Reference proteome</keyword>
<dbReference type="PRINTS" id="PR00237">
    <property type="entry name" value="GPCRRHODOPSN"/>
</dbReference>
<feature type="transmembrane region" description="Helical" evidence="10">
    <location>
        <begin position="34"/>
        <end position="56"/>
    </location>
</feature>
<keyword evidence="7 9" id="KW-0675">Receptor</keyword>
<organism evidence="12 13">
    <name type="scientific">Saccoglossus kowalevskii</name>
    <name type="common">Acorn worm</name>
    <dbReference type="NCBI Taxonomy" id="10224"/>
    <lineage>
        <taxon>Eukaryota</taxon>
        <taxon>Metazoa</taxon>
        <taxon>Hemichordata</taxon>
        <taxon>Enteropneusta</taxon>
        <taxon>Harrimaniidae</taxon>
        <taxon>Saccoglossus</taxon>
    </lineage>
</organism>
<comment type="similarity">
    <text evidence="2 9">Belongs to the G-protein coupled receptor 1 family.</text>
</comment>
<dbReference type="PROSITE" id="PS00237">
    <property type="entry name" value="G_PROTEIN_RECEP_F1_1"/>
    <property type="match status" value="1"/>
</dbReference>
<evidence type="ECO:0000259" key="11">
    <source>
        <dbReference type="PROSITE" id="PS50262"/>
    </source>
</evidence>
<dbReference type="PANTHER" id="PTHR24235:SF29">
    <property type="entry name" value="GH23382P"/>
    <property type="match status" value="1"/>
</dbReference>
<dbReference type="PROSITE" id="PS50262">
    <property type="entry name" value="G_PROTEIN_RECEP_F1_2"/>
    <property type="match status" value="1"/>
</dbReference>